<feature type="domain" description="Flavin reductase like" evidence="4">
    <location>
        <begin position="9"/>
        <end position="149"/>
    </location>
</feature>
<dbReference type="InterPro" id="IPR002563">
    <property type="entry name" value="Flavin_Rdtase-like_dom"/>
</dbReference>
<dbReference type="EC" id="1.5.1.-" evidence="5"/>
<dbReference type="PROSITE" id="PS51257">
    <property type="entry name" value="PROKAR_LIPOPROTEIN"/>
    <property type="match status" value="1"/>
</dbReference>
<dbReference type="SUPFAM" id="SSF50475">
    <property type="entry name" value="FMN-binding split barrel"/>
    <property type="match status" value="1"/>
</dbReference>
<evidence type="ECO:0000256" key="3">
    <source>
        <dbReference type="ARBA" id="ARBA00038054"/>
    </source>
</evidence>
<reference evidence="6" key="1">
    <citation type="journal article" date="2019" name="Int. J. Syst. Evol. Microbiol.">
        <title>The Global Catalogue of Microorganisms (GCM) 10K type strain sequencing project: providing services to taxonomists for standard genome sequencing and annotation.</title>
        <authorList>
            <consortium name="The Broad Institute Genomics Platform"/>
            <consortium name="The Broad Institute Genome Sequencing Center for Infectious Disease"/>
            <person name="Wu L."/>
            <person name="Ma J."/>
        </authorList>
    </citation>
    <scope>NUCLEOTIDE SEQUENCE [LARGE SCALE GENOMIC DNA]</scope>
    <source>
        <strain evidence="6">CCUG 66188</strain>
    </source>
</reference>
<evidence type="ECO:0000313" key="5">
    <source>
        <dbReference type="EMBL" id="MFC4674542.1"/>
    </source>
</evidence>
<name>A0ABV9KWU1_9BACT</name>
<comment type="similarity">
    <text evidence="3">Belongs to the flavoredoxin family.</text>
</comment>
<dbReference type="EMBL" id="JBHSGN010000076">
    <property type="protein sequence ID" value="MFC4674542.1"/>
    <property type="molecule type" value="Genomic_DNA"/>
</dbReference>
<dbReference type="Gene3D" id="2.30.110.10">
    <property type="entry name" value="Electron Transport, Fmn-binding Protein, Chain A"/>
    <property type="match status" value="1"/>
</dbReference>
<sequence length="192" mass="21627">MKQDWKPGTLIYPLPAAMISCGSNPDEYNIITLSWLGTICTNPPMCYISIRPERHSYSIIKRNMEFVINITTEELAYATDWCGVRSGKDFNKFDEMKLTAGKASIVQAPVIEESPLNIECRVKEILALGSHDMFIADVVNVKADEKYIDSTTGKFSLEDANPIAYSHGQYYELGNKIGGFGWTVRKKKDEEL</sequence>
<gene>
    <name evidence="5" type="ORF">ACFO6W_12635</name>
</gene>
<keyword evidence="2" id="KW-0285">Flavoprotein</keyword>
<comment type="cofactor">
    <cofactor evidence="1">
        <name>FMN</name>
        <dbReference type="ChEBI" id="CHEBI:58210"/>
    </cofactor>
</comment>
<keyword evidence="6" id="KW-1185">Reference proteome</keyword>
<organism evidence="5 6">
    <name type="scientific">Dysgonomonas termitidis</name>
    <dbReference type="NCBI Taxonomy" id="1516126"/>
    <lineage>
        <taxon>Bacteria</taxon>
        <taxon>Pseudomonadati</taxon>
        <taxon>Bacteroidota</taxon>
        <taxon>Bacteroidia</taxon>
        <taxon>Bacteroidales</taxon>
        <taxon>Dysgonomonadaceae</taxon>
        <taxon>Dysgonomonas</taxon>
    </lineage>
</organism>
<comment type="caution">
    <text evidence="5">The sequence shown here is derived from an EMBL/GenBank/DDBJ whole genome shotgun (WGS) entry which is preliminary data.</text>
</comment>
<dbReference type="RefSeq" id="WP_379996937.1">
    <property type="nucleotide sequence ID" value="NZ_JBHSGN010000076.1"/>
</dbReference>
<dbReference type="SMART" id="SM00903">
    <property type="entry name" value="Flavin_Reduct"/>
    <property type="match status" value="1"/>
</dbReference>
<accession>A0ABV9KWU1</accession>
<dbReference type="Proteomes" id="UP001596023">
    <property type="component" value="Unassembled WGS sequence"/>
</dbReference>
<dbReference type="Pfam" id="PF01613">
    <property type="entry name" value="Flavin_Reduct"/>
    <property type="match status" value="1"/>
</dbReference>
<dbReference type="PANTHER" id="PTHR43567">
    <property type="entry name" value="FLAVOREDOXIN-RELATED-RELATED"/>
    <property type="match status" value="1"/>
</dbReference>
<dbReference type="PANTHER" id="PTHR43567:SF1">
    <property type="entry name" value="FLAVOREDOXIN"/>
    <property type="match status" value="1"/>
</dbReference>
<dbReference type="InterPro" id="IPR012349">
    <property type="entry name" value="Split_barrel_FMN-bd"/>
</dbReference>
<keyword evidence="5" id="KW-0560">Oxidoreductase</keyword>
<evidence type="ECO:0000313" key="6">
    <source>
        <dbReference type="Proteomes" id="UP001596023"/>
    </source>
</evidence>
<evidence type="ECO:0000256" key="2">
    <source>
        <dbReference type="ARBA" id="ARBA00022630"/>
    </source>
</evidence>
<dbReference type="GO" id="GO:0016491">
    <property type="term" value="F:oxidoreductase activity"/>
    <property type="evidence" value="ECO:0007669"/>
    <property type="project" value="UniProtKB-KW"/>
</dbReference>
<proteinExistence type="inferred from homology"/>
<protein>
    <submittedName>
        <fullName evidence="5">Flavin reductase family protein</fullName>
        <ecNumber evidence="5">1.5.1.-</ecNumber>
    </submittedName>
</protein>
<evidence type="ECO:0000259" key="4">
    <source>
        <dbReference type="SMART" id="SM00903"/>
    </source>
</evidence>
<evidence type="ECO:0000256" key="1">
    <source>
        <dbReference type="ARBA" id="ARBA00001917"/>
    </source>
</evidence>
<dbReference type="InterPro" id="IPR052174">
    <property type="entry name" value="Flavoredoxin"/>
</dbReference>